<protein>
    <submittedName>
        <fullName evidence="2">Uncharacterized protein LOC104213249</fullName>
    </submittedName>
</protein>
<sequence>MIASVEEKIGGVPYQMNNSIEFLSMDEDYGLVDLGFHGPRYTWSNRRGPCSIVWKRLDMEFDNDNWLALFYATTITHLAVAGSDYLPLFMEMHKTWEMEIAGHPIWIFNQKLKATSKELSKWSREQYGGIFQKPKEFEQKVKEVEEKWLTSNKLADKETLHEIQAQFVRHLKVEEAVLK</sequence>
<dbReference type="PANTHER" id="PTHR33710:SF54">
    <property type="entry name" value="NON-LTR RETROELEMENT REVERSE TRANSCRIPTASE"/>
    <property type="match status" value="1"/>
</dbReference>
<dbReference type="GeneID" id="104213249"/>
<gene>
    <name evidence="2" type="primary">LOC104213249</name>
</gene>
<reference evidence="2" key="2">
    <citation type="submission" date="2025-08" db="UniProtKB">
        <authorList>
            <consortium name="RefSeq"/>
        </authorList>
    </citation>
    <scope>IDENTIFICATION</scope>
    <source>
        <tissue evidence="2">Leaf</tissue>
    </source>
</reference>
<dbReference type="eggNOG" id="KOG1075">
    <property type="taxonomic scope" value="Eukaryota"/>
</dbReference>
<proteinExistence type="predicted"/>
<dbReference type="InterPro" id="IPR036691">
    <property type="entry name" value="Endo/exonu/phosph_ase_sf"/>
</dbReference>
<accession>A0A1U7UYB0</accession>
<dbReference type="Proteomes" id="UP000189701">
    <property type="component" value="Unplaced"/>
</dbReference>
<dbReference type="PANTHER" id="PTHR33710">
    <property type="entry name" value="BNAC02G09200D PROTEIN"/>
    <property type="match status" value="1"/>
</dbReference>
<dbReference type="AlphaFoldDB" id="A0A1U7UYB0"/>
<dbReference type="SUPFAM" id="SSF56219">
    <property type="entry name" value="DNase I-like"/>
    <property type="match status" value="1"/>
</dbReference>
<dbReference type="RefSeq" id="XP_009761012.1">
    <property type="nucleotide sequence ID" value="XM_009762710.1"/>
</dbReference>
<keyword evidence="1" id="KW-1185">Reference proteome</keyword>
<dbReference type="KEGG" id="nsy:104213249"/>
<evidence type="ECO:0000313" key="1">
    <source>
        <dbReference type="Proteomes" id="UP000189701"/>
    </source>
</evidence>
<name>A0A1U7UYB0_NICSY</name>
<organism evidence="1 2">
    <name type="scientific">Nicotiana sylvestris</name>
    <name type="common">Wood tobacco</name>
    <name type="synonym">South American tobacco</name>
    <dbReference type="NCBI Taxonomy" id="4096"/>
    <lineage>
        <taxon>Eukaryota</taxon>
        <taxon>Viridiplantae</taxon>
        <taxon>Streptophyta</taxon>
        <taxon>Embryophyta</taxon>
        <taxon>Tracheophyta</taxon>
        <taxon>Spermatophyta</taxon>
        <taxon>Magnoliopsida</taxon>
        <taxon>eudicotyledons</taxon>
        <taxon>Gunneridae</taxon>
        <taxon>Pentapetalae</taxon>
        <taxon>asterids</taxon>
        <taxon>lamiids</taxon>
        <taxon>Solanales</taxon>
        <taxon>Solanaceae</taxon>
        <taxon>Nicotianoideae</taxon>
        <taxon>Nicotianeae</taxon>
        <taxon>Nicotiana</taxon>
    </lineage>
</organism>
<evidence type="ECO:0000313" key="2">
    <source>
        <dbReference type="RefSeq" id="XP_009761012.1"/>
    </source>
</evidence>
<reference evidence="1" key="1">
    <citation type="journal article" date="2013" name="Genome Biol.">
        <title>Reference genomes and transcriptomes of Nicotiana sylvestris and Nicotiana tomentosiformis.</title>
        <authorList>
            <person name="Sierro N."/>
            <person name="Battey J.N."/>
            <person name="Ouadi S."/>
            <person name="Bovet L."/>
            <person name="Goepfert S."/>
            <person name="Bakaher N."/>
            <person name="Peitsch M.C."/>
            <person name="Ivanov N.V."/>
        </authorList>
    </citation>
    <scope>NUCLEOTIDE SEQUENCE [LARGE SCALE GENOMIC DNA]</scope>
</reference>